<name>A0A6S7IVA4_PARCT</name>
<feature type="domain" description="Calcineurin-like phosphoesterase" evidence="1">
    <location>
        <begin position="1"/>
        <end position="103"/>
    </location>
</feature>
<dbReference type="AlphaFoldDB" id="A0A6S7IVA4"/>
<dbReference type="Pfam" id="PF00149">
    <property type="entry name" value="Metallophos"/>
    <property type="match status" value="1"/>
</dbReference>
<dbReference type="EMBL" id="CACRXK020011551">
    <property type="protein sequence ID" value="CAB4021656.1"/>
    <property type="molecule type" value="Genomic_DNA"/>
</dbReference>
<evidence type="ECO:0000259" key="1">
    <source>
        <dbReference type="Pfam" id="PF00149"/>
    </source>
</evidence>
<gene>
    <name evidence="2" type="ORF">PACLA_8A048781</name>
</gene>
<comment type="caution">
    <text evidence="2">The sequence shown here is derived from an EMBL/GenBank/DDBJ whole genome shotgun (WGS) entry which is preliminary data.</text>
</comment>
<dbReference type="Proteomes" id="UP001152795">
    <property type="component" value="Unassembled WGS sequence"/>
</dbReference>
<organism evidence="2 3">
    <name type="scientific">Paramuricea clavata</name>
    <name type="common">Red gorgonian</name>
    <name type="synonym">Violescent sea-whip</name>
    <dbReference type="NCBI Taxonomy" id="317549"/>
    <lineage>
        <taxon>Eukaryota</taxon>
        <taxon>Metazoa</taxon>
        <taxon>Cnidaria</taxon>
        <taxon>Anthozoa</taxon>
        <taxon>Octocorallia</taxon>
        <taxon>Malacalcyonacea</taxon>
        <taxon>Plexauridae</taxon>
        <taxon>Paramuricea</taxon>
    </lineage>
</organism>
<proteinExistence type="predicted"/>
<evidence type="ECO:0000313" key="2">
    <source>
        <dbReference type="EMBL" id="CAB4021656.1"/>
    </source>
</evidence>
<dbReference type="GO" id="GO:0016787">
    <property type="term" value="F:hydrolase activity"/>
    <property type="evidence" value="ECO:0007669"/>
    <property type="project" value="InterPro"/>
</dbReference>
<dbReference type="Gene3D" id="3.60.21.10">
    <property type="match status" value="1"/>
</dbReference>
<dbReference type="OrthoDB" id="27234at2759"/>
<feature type="non-terminal residue" evidence="2">
    <location>
        <position position="152"/>
    </location>
</feature>
<keyword evidence="2" id="KW-0812">Transmembrane</keyword>
<dbReference type="SUPFAM" id="SSF56300">
    <property type="entry name" value="Metallo-dependent phosphatases"/>
    <property type="match status" value="1"/>
</dbReference>
<protein>
    <submittedName>
        <fullName evidence="2">Transmembrane 62, partial</fullName>
    </submittedName>
</protein>
<dbReference type="InterPro" id="IPR004843">
    <property type="entry name" value="Calcineurin-like_PHP"/>
</dbReference>
<evidence type="ECO:0000313" key="3">
    <source>
        <dbReference type="Proteomes" id="UP001152795"/>
    </source>
</evidence>
<dbReference type="PANTHER" id="PTHR14795:SF0">
    <property type="entry name" value="TRANSMEMBRANE PROTEIN 62"/>
    <property type="match status" value="1"/>
</dbReference>
<accession>A0A6S7IVA4</accession>
<sequence length="152" mass="17711">ISDIHISKFRDPTRQKDLKVFCDKHIDILQPVAVLVTGDIVDAKDRFQIGSEQYVEEWEIYQKILKESAVGKKTQWLDVRGNHDNFDVPSFDSEQNMFRKYSMSAIHADRRDSRSYQVVYETKFGKYSLNGVDPGLDPGPKRPFNFFGQFNE</sequence>
<dbReference type="PANTHER" id="PTHR14795">
    <property type="entry name" value="HELICASE RELATED"/>
    <property type="match status" value="1"/>
</dbReference>
<keyword evidence="2" id="KW-0472">Membrane</keyword>
<feature type="non-terminal residue" evidence="2">
    <location>
        <position position="1"/>
    </location>
</feature>
<dbReference type="InterPro" id="IPR029052">
    <property type="entry name" value="Metallo-depent_PP-like"/>
</dbReference>
<keyword evidence="3" id="KW-1185">Reference proteome</keyword>
<reference evidence="2" key="1">
    <citation type="submission" date="2020-04" db="EMBL/GenBank/DDBJ databases">
        <authorList>
            <person name="Alioto T."/>
            <person name="Alioto T."/>
            <person name="Gomez Garrido J."/>
        </authorList>
    </citation>
    <scope>NUCLEOTIDE SEQUENCE</scope>
    <source>
        <strain evidence="2">A484AB</strain>
    </source>
</reference>